<sequence>MWQLLFDLDGTILDTTELIMQSFIYAFANGLGQQVTREELMTHFGRPLQDQFGLMRPDLPQSEIDRLIAIYREHNESEHDRWVTLVPGADRVLRELASLGYPLGIVTSKRLDMTMQGLKLVGLDHLFSCIVHTGSTIYHKPRPEPIQHALRLLGAVPATAIYVGDSPYDMAAGRAASVRTLGLVHNTFSDRDLRSSGADDVVYGWPEVLQTLKQWTSACNPKPSVNQER</sequence>
<dbReference type="PANTHER" id="PTHR43434:SF26">
    <property type="entry name" value="PYROPHOSPHATASE PPAX"/>
    <property type="match status" value="1"/>
</dbReference>
<dbReference type="GO" id="GO:0005829">
    <property type="term" value="C:cytosol"/>
    <property type="evidence" value="ECO:0007669"/>
    <property type="project" value="TreeGrafter"/>
</dbReference>
<evidence type="ECO:0000313" key="2">
    <source>
        <dbReference type="Proteomes" id="UP000241848"/>
    </source>
</evidence>
<reference evidence="1 2" key="1">
    <citation type="journal article" date="2014" name="BMC Genomics">
        <title>Comparison of environmental and isolate Sulfobacillus genomes reveals diverse carbon, sulfur, nitrogen, and hydrogen metabolisms.</title>
        <authorList>
            <person name="Justice N.B."/>
            <person name="Norman A."/>
            <person name="Brown C.T."/>
            <person name="Singh A."/>
            <person name="Thomas B.C."/>
            <person name="Banfield J.F."/>
        </authorList>
    </citation>
    <scope>NUCLEOTIDE SEQUENCE [LARGE SCALE GENOMIC DNA]</scope>
    <source>
        <strain evidence="1">AMDSBA3</strain>
    </source>
</reference>
<dbReference type="EMBL" id="PXYV01000017">
    <property type="protein sequence ID" value="PSR22414.1"/>
    <property type="molecule type" value="Genomic_DNA"/>
</dbReference>
<dbReference type="InterPro" id="IPR023214">
    <property type="entry name" value="HAD_sf"/>
</dbReference>
<dbReference type="PANTHER" id="PTHR43434">
    <property type="entry name" value="PHOSPHOGLYCOLATE PHOSPHATASE"/>
    <property type="match status" value="1"/>
</dbReference>
<comment type="caution">
    <text evidence="1">The sequence shown here is derived from an EMBL/GenBank/DDBJ whole genome shotgun (WGS) entry which is preliminary data.</text>
</comment>
<dbReference type="GO" id="GO:0006281">
    <property type="term" value="P:DNA repair"/>
    <property type="evidence" value="ECO:0007669"/>
    <property type="project" value="TreeGrafter"/>
</dbReference>
<accession>A0A2T2WJI9</accession>
<dbReference type="SUPFAM" id="SSF56784">
    <property type="entry name" value="HAD-like"/>
    <property type="match status" value="1"/>
</dbReference>
<evidence type="ECO:0000313" key="1">
    <source>
        <dbReference type="EMBL" id="PSR22414.1"/>
    </source>
</evidence>
<proteinExistence type="predicted"/>
<dbReference type="InterPro" id="IPR006439">
    <property type="entry name" value="HAD-SF_hydro_IA"/>
</dbReference>
<dbReference type="GO" id="GO:0008967">
    <property type="term" value="F:phosphoglycolate phosphatase activity"/>
    <property type="evidence" value="ECO:0007669"/>
    <property type="project" value="TreeGrafter"/>
</dbReference>
<keyword evidence="1" id="KW-0378">Hydrolase</keyword>
<dbReference type="Pfam" id="PF13419">
    <property type="entry name" value="HAD_2"/>
    <property type="match status" value="1"/>
</dbReference>
<dbReference type="InterPro" id="IPR041492">
    <property type="entry name" value="HAD_2"/>
</dbReference>
<dbReference type="InterPro" id="IPR023198">
    <property type="entry name" value="PGP-like_dom2"/>
</dbReference>
<name>A0A2T2WJI9_9FIRM</name>
<dbReference type="SFLD" id="SFLDS00003">
    <property type="entry name" value="Haloacid_Dehalogenase"/>
    <property type="match status" value="1"/>
</dbReference>
<dbReference type="Gene3D" id="1.10.150.240">
    <property type="entry name" value="Putative phosphatase, domain 2"/>
    <property type="match status" value="1"/>
</dbReference>
<dbReference type="InterPro" id="IPR036412">
    <property type="entry name" value="HAD-like_sf"/>
</dbReference>
<dbReference type="AlphaFoldDB" id="A0A2T2WJI9"/>
<organism evidence="1 2">
    <name type="scientific">Sulfobacillus acidophilus</name>
    <dbReference type="NCBI Taxonomy" id="53633"/>
    <lineage>
        <taxon>Bacteria</taxon>
        <taxon>Bacillati</taxon>
        <taxon>Bacillota</taxon>
        <taxon>Clostridia</taxon>
        <taxon>Eubacteriales</taxon>
        <taxon>Clostridiales Family XVII. Incertae Sedis</taxon>
        <taxon>Sulfobacillus</taxon>
    </lineage>
</organism>
<dbReference type="Gene3D" id="3.40.50.1000">
    <property type="entry name" value="HAD superfamily/HAD-like"/>
    <property type="match status" value="1"/>
</dbReference>
<gene>
    <name evidence="1" type="ORF">C7B45_06760</name>
</gene>
<dbReference type="SFLD" id="SFLDG01135">
    <property type="entry name" value="C1.5.6:_HAD__Beta-PGM__Phospha"/>
    <property type="match status" value="1"/>
</dbReference>
<protein>
    <submittedName>
        <fullName evidence="1">HAD family hydrolase</fullName>
    </submittedName>
</protein>
<dbReference type="SFLD" id="SFLDG01129">
    <property type="entry name" value="C1.5:_HAD__Beta-PGM__Phosphata"/>
    <property type="match status" value="1"/>
</dbReference>
<dbReference type="Proteomes" id="UP000241848">
    <property type="component" value="Unassembled WGS sequence"/>
</dbReference>
<dbReference type="InterPro" id="IPR050155">
    <property type="entry name" value="HAD-like_hydrolase_sf"/>
</dbReference>
<dbReference type="NCBIfam" id="TIGR01549">
    <property type="entry name" value="HAD-SF-IA-v1"/>
    <property type="match status" value="1"/>
</dbReference>